<reference evidence="2 3" key="1">
    <citation type="journal article" date="2013" name="BMC Genomics">
        <title>The miniature genome of a carnivorous plant Genlisea aurea contains a low number of genes and short non-coding sequences.</title>
        <authorList>
            <person name="Leushkin E.V."/>
            <person name="Sutormin R.A."/>
            <person name="Nabieva E.R."/>
            <person name="Penin A.A."/>
            <person name="Kondrashov A.S."/>
            <person name="Logacheva M.D."/>
        </authorList>
    </citation>
    <scope>NUCLEOTIDE SEQUENCE [LARGE SCALE GENOMIC DNA]</scope>
</reference>
<dbReference type="AlphaFoldDB" id="S8E2I1"/>
<sequence>MEGVGARLGRSSTRYGPAPVFTGPVRKWKKKWVHVLPSTSSANRTVNGGNESSHILLYKWTPTASERSNDDKAGNRNSDDSGSVADTKKRKFKYIPVIAVEEQTSQHQTDDESSSKQTTGVELNFNNGGFGEKPDINDVPMEENQ</sequence>
<feature type="region of interest" description="Disordered" evidence="1">
    <location>
        <begin position="99"/>
        <end position="145"/>
    </location>
</feature>
<feature type="compositionally biased region" description="Polar residues" evidence="1">
    <location>
        <begin position="115"/>
        <end position="127"/>
    </location>
</feature>
<organism evidence="2 3">
    <name type="scientific">Genlisea aurea</name>
    <dbReference type="NCBI Taxonomy" id="192259"/>
    <lineage>
        <taxon>Eukaryota</taxon>
        <taxon>Viridiplantae</taxon>
        <taxon>Streptophyta</taxon>
        <taxon>Embryophyta</taxon>
        <taxon>Tracheophyta</taxon>
        <taxon>Spermatophyta</taxon>
        <taxon>Magnoliopsida</taxon>
        <taxon>eudicotyledons</taxon>
        <taxon>Gunneridae</taxon>
        <taxon>Pentapetalae</taxon>
        <taxon>asterids</taxon>
        <taxon>lamiids</taxon>
        <taxon>Lamiales</taxon>
        <taxon>Lentibulariaceae</taxon>
        <taxon>Genlisea</taxon>
    </lineage>
</organism>
<dbReference type="EMBL" id="AUSU01001937">
    <property type="protein sequence ID" value="EPS69838.1"/>
    <property type="molecule type" value="Genomic_DNA"/>
</dbReference>
<accession>S8E2I1</accession>
<dbReference type="OrthoDB" id="2020529at2759"/>
<keyword evidence="3" id="KW-1185">Reference proteome</keyword>
<evidence type="ECO:0000256" key="1">
    <source>
        <dbReference type="SAM" id="MobiDB-lite"/>
    </source>
</evidence>
<dbReference type="Proteomes" id="UP000015453">
    <property type="component" value="Unassembled WGS sequence"/>
</dbReference>
<feature type="region of interest" description="Disordered" evidence="1">
    <location>
        <begin position="65"/>
        <end position="87"/>
    </location>
</feature>
<dbReference type="PANTHER" id="PTHR34572">
    <property type="entry name" value="GOLGIN FAMILY A PROTEIN"/>
    <property type="match status" value="1"/>
</dbReference>
<comment type="caution">
    <text evidence="2">The sequence shown here is derived from an EMBL/GenBank/DDBJ whole genome shotgun (WGS) entry which is preliminary data.</text>
</comment>
<evidence type="ECO:0000313" key="2">
    <source>
        <dbReference type="EMBL" id="EPS69838.1"/>
    </source>
</evidence>
<gene>
    <name evidence="2" type="ORF">M569_04925</name>
</gene>
<proteinExistence type="predicted"/>
<feature type="compositionally biased region" description="Basic and acidic residues" evidence="1">
    <location>
        <begin position="67"/>
        <end position="79"/>
    </location>
</feature>
<dbReference type="PANTHER" id="PTHR34572:SF1">
    <property type="entry name" value="GOLGIN FAMILY A PROTEIN"/>
    <property type="match status" value="1"/>
</dbReference>
<protein>
    <submittedName>
        <fullName evidence="2">Uncharacterized protein</fullName>
    </submittedName>
</protein>
<name>S8E2I1_9LAMI</name>
<feature type="region of interest" description="Disordered" evidence="1">
    <location>
        <begin position="1"/>
        <end position="22"/>
    </location>
</feature>
<evidence type="ECO:0000313" key="3">
    <source>
        <dbReference type="Proteomes" id="UP000015453"/>
    </source>
</evidence>
<feature type="non-terminal residue" evidence="2">
    <location>
        <position position="145"/>
    </location>
</feature>